<evidence type="ECO:0000313" key="3">
    <source>
        <dbReference type="Proteomes" id="UP000746690"/>
    </source>
</evidence>
<dbReference type="Pfam" id="PF19589">
    <property type="entry name" value="DUF6095"/>
    <property type="match status" value="1"/>
</dbReference>
<dbReference type="InterPro" id="IPR046077">
    <property type="entry name" value="DUF6095"/>
</dbReference>
<accession>A0ABX1S3Z1</accession>
<keyword evidence="1" id="KW-1133">Transmembrane helix</keyword>
<name>A0ABX1S3Z1_9FLAO</name>
<keyword evidence="3" id="KW-1185">Reference proteome</keyword>
<organism evidence="2 3">
    <name type="scientific">Flavivirga algicola</name>
    <dbReference type="NCBI Taxonomy" id="2729136"/>
    <lineage>
        <taxon>Bacteria</taxon>
        <taxon>Pseudomonadati</taxon>
        <taxon>Bacteroidota</taxon>
        <taxon>Flavobacteriia</taxon>
        <taxon>Flavobacteriales</taxon>
        <taxon>Flavobacteriaceae</taxon>
        <taxon>Flavivirga</taxon>
    </lineage>
</organism>
<reference evidence="2 3" key="1">
    <citation type="submission" date="2020-04" db="EMBL/GenBank/DDBJ databases">
        <title>A Flavivirga sp. nov.</title>
        <authorList>
            <person name="Sun X."/>
        </authorList>
    </citation>
    <scope>NUCLEOTIDE SEQUENCE [LARGE SCALE GENOMIC DNA]</scope>
    <source>
        <strain evidence="2 3">Y03</strain>
    </source>
</reference>
<feature type="transmembrane region" description="Helical" evidence="1">
    <location>
        <begin position="30"/>
        <end position="49"/>
    </location>
</feature>
<protein>
    <submittedName>
        <fullName evidence="2">Uncharacterized protein</fullName>
    </submittedName>
</protein>
<sequence>MGSSLGAMFLGPTLIHIAFSNQEKPLYIPILIVAILICGLAIYLAFKGLNTILDSMFKK</sequence>
<dbReference type="EMBL" id="JABBHF010000012">
    <property type="protein sequence ID" value="NMH89484.1"/>
    <property type="molecule type" value="Genomic_DNA"/>
</dbReference>
<comment type="caution">
    <text evidence="2">The sequence shown here is derived from an EMBL/GenBank/DDBJ whole genome shotgun (WGS) entry which is preliminary data.</text>
</comment>
<dbReference type="Proteomes" id="UP000746690">
    <property type="component" value="Unassembled WGS sequence"/>
</dbReference>
<gene>
    <name evidence="2" type="ORF">HHX25_18375</name>
</gene>
<proteinExistence type="predicted"/>
<keyword evidence="1" id="KW-0812">Transmembrane</keyword>
<keyword evidence="1" id="KW-0472">Membrane</keyword>
<evidence type="ECO:0000313" key="2">
    <source>
        <dbReference type="EMBL" id="NMH89484.1"/>
    </source>
</evidence>
<evidence type="ECO:0000256" key="1">
    <source>
        <dbReference type="SAM" id="Phobius"/>
    </source>
</evidence>